<dbReference type="GO" id="GO:0016616">
    <property type="term" value="F:oxidoreductase activity, acting on the CH-OH group of donors, NAD or NADP as acceptor"/>
    <property type="evidence" value="ECO:0007669"/>
    <property type="project" value="TreeGrafter"/>
</dbReference>
<dbReference type="PRINTS" id="PR00080">
    <property type="entry name" value="SDRFAMILY"/>
</dbReference>
<dbReference type="CDD" id="cd05233">
    <property type="entry name" value="SDR_c"/>
    <property type="match status" value="1"/>
</dbReference>
<comment type="similarity">
    <text evidence="1">Belongs to the short-chain dehydrogenases/reductases (SDR) family.</text>
</comment>
<evidence type="ECO:0000313" key="3">
    <source>
        <dbReference type="EMBL" id="QMV42062.1"/>
    </source>
</evidence>
<dbReference type="Pfam" id="PF13561">
    <property type="entry name" value="adh_short_C2"/>
    <property type="match status" value="1"/>
</dbReference>
<evidence type="ECO:0000256" key="2">
    <source>
        <dbReference type="ARBA" id="ARBA00023002"/>
    </source>
</evidence>
<dbReference type="SUPFAM" id="SSF51735">
    <property type="entry name" value="NAD(P)-binding Rossmann-fold domains"/>
    <property type="match status" value="1"/>
</dbReference>
<dbReference type="EMBL" id="CP041969">
    <property type="protein sequence ID" value="QMV42062.1"/>
    <property type="molecule type" value="Genomic_DNA"/>
</dbReference>
<dbReference type="PROSITE" id="PS00061">
    <property type="entry name" value="ADH_SHORT"/>
    <property type="match status" value="1"/>
</dbReference>
<dbReference type="GO" id="GO:0006633">
    <property type="term" value="P:fatty acid biosynthetic process"/>
    <property type="evidence" value="ECO:0007669"/>
    <property type="project" value="TreeGrafter"/>
</dbReference>
<name>A0A7G5BYM8_9BACL</name>
<dbReference type="Gene3D" id="3.40.50.720">
    <property type="entry name" value="NAD(P)-binding Rossmann-like Domain"/>
    <property type="match status" value="1"/>
</dbReference>
<evidence type="ECO:0000256" key="1">
    <source>
        <dbReference type="ARBA" id="ARBA00006484"/>
    </source>
</evidence>
<proteinExistence type="inferred from homology"/>
<dbReference type="GO" id="GO:0048038">
    <property type="term" value="F:quinone binding"/>
    <property type="evidence" value="ECO:0007669"/>
    <property type="project" value="TreeGrafter"/>
</dbReference>
<dbReference type="InterPro" id="IPR036291">
    <property type="entry name" value="NAD(P)-bd_dom_sf"/>
</dbReference>
<reference evidence="3 4" key="1">
    <citation type="submission" date="2019-07" db="EMBL/GenBank/DDBJ databases">
        <authorList>
            <person name="Kim J.K."/>
            <person name="Cheong H.-M."/>
            <person name="Choi Y."/>
            <person name="Hwang K.J."/>
            <person name="Lee S."/>
            <person name="Choi C."/>
        </authorList>
    </citation>
    <scope>NUCLEOTIDE SEQUENCE [LARGE SCALE GENOMIC DNA]</scope>
    <source>
        <strain evidence="3 4">KS 22</strain>
    </source>
</reference>
<keyword evidence="2" id="KW-0560">Oxidoreductase</keyword>
<dbReference type="GO" id="GO:0008206">
    <property type="term" value="P:bile acid metabolic process"/>
    <property type="evidence" value="ECO:0007669"/>
    <property type="project" value="UniProtKB-ARBA"/>
</dbReference>
<dbReference type="KEGG" id="cchl:FPL14_13280"/>
<evidence type="ECO:0000313" key="4">
    <source>
        <dbReference type="Proteomes" id="UP000515679"/>
    </source>
</evidence>
<organism evidence="3 4">
    <name type="scientific">Cohnella cholangitidis</name>
    <dbReference type="NCBI Taxonomy" id="2598458"/>
    <lineage>
        <taxon>Bacteria</taxon>
        <taxon>Bacillati</taxon>
        <taxon>Bacillota</taxon>
        <taxon>Bacilli</taxon>
        <taxon>Bacillales</taxon>
        <taxon>Paenibacillaceae</taxon>
        <taxon>Cohnella</taxon>
    </lineage>
</organism>
<dbReference type="PRINTS" id="PR00081">
    <property type="entry name" value="GDHRDH"/>
</dbReference>
<dbReference type="PANTHER" id="PTHR42760:SF133">
    <property type="entry name" value="3-OXOACYL-[ACYL-CARRIER-PROTEIN] REDUCTASE"/>
    <property type="match status" value="1"/>
</dbReference>
<gene>
    <name evidence="3" type="ORF">FPL14_13280</name>
</gene>
<protein>
    <submittedName>
        <fullName evidence="3">SDR family oxidoreductase</fullName>
    </submittedName>
</protein>
<dbReference type="FunFam" id="3.40.50.720:FF:000084">
    <property type="entry name" value="Short-chain dehydrogenase reductase"/>
    <property type="match status" value="1"/>
</dbReference>
<dbReference type="InterPro" id="IPR002347">
    <property type="entry name" value="SDR_fam"/>
</dbReference>
<accession>A0A7G5BYM8</accession>
<dbReference type="Proteomes" id="UP000515679">
    <property type="component" value="Chromosome"/>
</dbReference>
<keyword evidence="4" id="KW-1185">Reference proteome</keyword>
<sequence length="260" mass="28051">MKFNGEIAVVTGGYSGIGAAAVKKLLDNGAICIVLGRSADRANEFIRSKPVYTGKLHFYQADVSNAEQIGQVVEQIGHDFGHIHMLVNCAGMNFRKAAVDYTYEEWKQIIDTNLAGTFFASTAAAKVMKQNNGGRIVNIGSMLSHYGVHNVAIYGAAKGGVSQITRTHATEFADYGIRVNQVSPGYIATPFVDLSLPENRNYRDRLIKRTPLKRLGTPDDVANMIVFLLSEEASFVTGQVIAVDGGILGGDPTLNPLANE</sequence>
<dbReference type="PANTHER" id="PTHR42760">
    <property type="entry name" value="SHORT-CHAIN DEHYDROGENASES/REDUCTASES FAMILY MEMBER"/>
    <property type="match status" value="1"/>
</dbReference>
<dbReference type="InterPro" id="IPR020904">
    <property type="entry name" value="Sc_DH/Rdtase_CS"/>
</dbReference>
<dbReference type="RefSeq" id="WP_182303462.1">
    <property type="nucleotide sequence ID" value="NZ_CP041969.1"/>
</dbReference>
<dbReference type="AlphaFoldDB" id="A0A7G5BYM8"/>